<keyword evidence="2" id="KW-1185">Reference proteome</keyword>
<dbReference type="RefSeq" id="WP_307862685.1">
    <property type="nucleotide sequence ID" value="NZ_JAGINU010000001.1"/>
</dbReference>
<dbReference type="PANTHER" id="PTHR35336">
    <property type="entry name" value="ADENOSYLCOBINAMIDE AMIDOHYDROLASE"/>
    <property type="match status" value="1"/>
</dbReference>
<dbReference type="EMBL" id="JAGINU010000001">
    <property type="protein sequence ID" value="MBP2370658.1"/>
    <property type="molecule type" value="Genomic_DNA"/>
</dbReference>
<dbReference type="Pfam" id="PF01955">
    <property type="entry name" value="CbiZ"/>
    <property type="match status" value="1"/>
</dbReference>
<proteinExistence type="predicted"/>
<name>A0ABS4W3Y8_9PSEU</name>
<comment type="caution">
    <text evidence="1">The sequence shown here is derived from an EMBL/GenBank/DDBJ whole genome shotgun (WGS) entry which is preliminary data.</text>
</comment>
<evidence type="ECO:0000313" key="2">
    <source>
        <dbReference type="Proteomes" id="UP001519295"/>
    </source>
</evidence>
<organism evidence="1 2">
    <name type="scientific">Pseudonocardia parietis</name>
    <dbReference type="NCBI Taxonomy" id="570936"/>
    <lineage>
        <taxon>Bacteria</taxon>
        <taxon>Bacillati</taxon>
        <taxon>Actinomycetota</taxon>
        <taxon>Actinomycetes</taxon>
        <taxon>Pseudonocardiales</taxon>
        <taxon>Pseudonocardiaceae</taxon>
        <taxon>Pseudonocardia</taxon>
    </lineage>
</organism>
<reference evidence="1 2" key="1">
    <citation type="submission" date="2021-03" db="EMBL/GenBank/DDBJ databases">
        <title>Sequencing the genomes of 1000 actinobacteria strains.</title>
        <authorList>
            <person name="Klenk H.-P."/>
        </authorList>
    </citation>
    <scope>NUCLEOTIDE SEQUENCE [LARGE SCALE GENOMIC DNA]</scope>
    <source>
        <strain evidence="1 2">DSM 45256</strain>
    </source>
</reference>
<dbReference type="InterPro" id="IPR002808">
    <property type="entry name" value="AdoCbi_amidolase"/>
</dbReference>
<gene>
    <name evidence="1" type="ORF">JOF36_006354</name>
</gene>
<protein>
    <submittedName>
        <fullName evidence="1">Adenosylcobinamide amidohydrolase</fullName>
    </submittedName>
</protein>
<dbReference type="Proteomes" id="UP001519295">
    <property type="component" value="Unassembled WGS sequence"/>
</dbReference>
<accession>A0ABS4W3Y8</accession>
<evidence type="ECO:0000313" key="1">
    <source>
        <dbReference type="EMBL" id="MBP2370658.1"/>
    </source>
</evidence>
<dbReference type="InterPro" id="IPR052209">
    <property type="entry name" value="CbiZ"/>
</dbReference>
<sequence length="228" mass="23702">MITSPRPRGWTSSLHQVGGRPVMRWESDRAWRSLSSGVLGGGLGTSRWVLNATVPNDFDDDSPAEYLARLAETVGLAPDAGIGLLTAVDVHAAVTVARPGVTMCVTTGVGPHAKWPAVHDAEVSEYPRAGTVNAVVWLDHPATPDALVNAVITVTEAKTQAFWEAGVAGTGTCTDTVTLLCPVPAEGEEPTRYLGTRSPVGQALATAAHAAVATGLRQERAAFAESTG</sequence>
<dbReference type="PANTHER" id="PTHR35336:SF5">
    <property type="entry name" value="ADENOSYLCOBINAMIDE AMIDOHYDROLASE"/>
    <property type="match status" value="1"/>
</dbReference>